<proteinExistence type="predicted"/>
<evidence type="ECO:0008006" key="3">
    <source>
        <dbReference type="Google" id="ProtNLM"/>
    </source>
</evidence>
<sequence>MDKIIVWSKQHVNVLNELQETGRYIAKKEYIKKDLKEHANLVLEVYDWYVDKASKSIKRPKDAEYPIWVSLSKEATMLPSKDTVILELELDPKIIMPVNINKWGTILNYSYIPKDEKDSKRHKEILKIYGTNDAQAYMSQFYPGIKKEIVKSWDLLFDDSVVIDKNKEKYGTIWEVRSEWIASVIQ</sequence>
<evidence type="ECO:0000313" key="2">
    <source>
        <dbReference type="Proteomes" id="UP000767291"/>
    </source>
</evidence>
<keyword evidence="2" id="KW-1185">Reference proteome</keyword>
<dbReference type="EMBL" id="JAGGJX010000001">
    <property type="protein sequence ID" value="MBP1854262.1"/>
    <property type="molecule type" value="Genomic_DNA"/>
</dbReference>
<protein>
    <recommendedName>
        <fullName evidence="3">DUF3841 domain-containing protein</fullName>
    </recommendedName>
</protein>
<gene>
    <name evidence="1" type="ORF">J2Z43_000652</name>
</gene>
<dbReference type="Pfam" id="PF12952">
    <property type="entry name" value="DUF3841"/>
    <property type="match status" value="1"/>
</dbReference>
<name>A0ABS4E8J4_9FIRM</name>
<dbReference type="InterPro" id="IPR024211">
    <property type="entry name" value="DUF3841"/>
</dbReference>
<accession>A0ABS4E8J4</accession>
<dbReference type="Proteomes" id="UP000767291">
    <property type="component" value="Unassembled WGS sequence"/>
</dbReference>
<comment type="caution">
    <text evidence="1">The sequence shown here is derived from an EMBL/GenBank/DDBJ whole genome shotgun (WGS) entry which is preliminary data.</text>
</comment>
<reference evidence="1 2" key="1">
    <citation type="submission" date="2021-03" db="EMBL/GenBank/DDBJ databases">
        <title>Genomic Encyclopedia of Type Strains, Phase IV (KMG-IV): sequencing the most valuable type-strain genomes for metagenomic binning, comparative biology and taxonomic classification.</title>
        <authorList>
            <person name="Goeker M."/>
        </authorList>
    </citation>
    <scope>NUCLEOTIDE SEQUENCE [LARGE SCALE GENOMIC DNA]</scope>
    <source>
        <strain evidence="1 2">DSM 1289</strain>
    </source>
</reference>
<evidence type="ECO:0000313" key="1">
    <source>
        <dbReference type="EMBL" id="MBP1854262.1"/>
    </source>
</evidence>
<organism evidence="1 2">
    <name type="scientific">Metaclostridioides mangenotii</name>
    <dbReference type="NCBI Taxonomy" id="1540"/>
    <lineage>
        <taxon>Bacteria</taxon>
        <taxon>Bacillati</taxon>
        <taxon>Bacillota</taxon>
        <taxon>Clostridia</taxon>
        <taxon>Peptostreptococcales</taxon>
        <taxon>Peptostreptococcaceae</taxon>
        <taxon>Metaclostridioides</taxon>
    </lineage>
</organism>
<dbReference type="RefSeq" id="WP_209455806.1">
    <property type="nucleotide sequence ID" value="NZ_BAAACS010000017.1"/>
</dbReference>